<keyword evidence="3" id="KW-1185">Reference proteome</keyword>
<dbReference type="EC" id="2.1.-.-" evidence="2"/>
<sequence length="230" mass="25872">MKNATLAQPASSLLQKALNRLRELFLGTPEARYLAAMKKKLAAGAKHSTLGPLIRDEAYTRGKAEDWAKRMIDYGLKEDHLCVEFGCGSLWAAEPIVRFLQPGRYIGLDLTDEFYEYGRQRLGDLLREKQVRLAVIGEAKLREVAALQPDFLFSRKVLPHVAEDALQRYLANVASLMTPKTIAVLDNTPMFTEDGKITGRRHSVEAMQKLLPPGYVIEQSRYAAILRRTA</sequence>
<dbReference type="InterPro" id="IPR029063">
    <property type="entry name" value="SAM-dependent_MTases_sf"/>
</dbReference>
<dbReference type="SUPFAM" id="SSF53335">
    <property type="entry name" value="S-adenosyl-L-methionine-dependent methyltransferases"/>
    <property type="match status" value="1"/>
</dbReference>
<dbReference type="EMBL" id="JAUYVI010000005">
    <property type="protein sequence ID" value="MDQ7249156.1"/>
    <property type="molecule type" value="Genomic_DNA"/>
</dbReference>
<reference evidence="3" key="1">
    <citation type="submission" date="2023-08" db="EMBL/GenBank/DDBJ databases">
        <title>Rhodospirillaceae gen. nov., a novel taxon isolated from the Yangtze River Yuezi River estuary sludge.</title>
        <authorList>
            <person name="Ruan L."/>
        </authorList>
    </citation>
    <scope>NUCLEOTIDE SEQUENCE [LARGE SCALE GENOMIC DNA]</scope>
    <source>
        <strain evidence="3">R-7</strain>
    </source>
</reference>
<evidence type="ECO:0000313" key="2">
    <source>
        <dbReference type="EMBL" id="MDQ7249156.1"/>
    </source>
</evidence>
<protein>
    <submittedName>
        <fullName evidence="2">Class I SAM-dependent methyltransferase</fullName>
        <ecNumber evidence="2">2.1.-.-</ecNumber>
    </submittedName>
</protein>
<organism evidence="2 3">
    <name type="scientific">Dongia sedimenti</name>
    <dbReference type="NCBI Taxonomy" id="3064282"/>
    <lineage>
        <taxon>Bacteria</taxon>
        <taxon>Pseudomonadati</taxon>
        <taxon>Pseudomonadota</taxon>
        <taxon>Alphaproteobacteria</taxon>
        <taxon>Rhodospirillales</taxon>
        <taxon>Dongiaceae</taxon>
        <taxon>Dongia</taxon>
    </lineage>
</organism>
<proteinExistence type="predicted"/>
<dbReference type="Pfam" id="PF08242">
    <property type="entry name" value="Methyltransf_12"/>
    <property type="match status" value="1"/>
</dbReference>
<dbReference type="GO" id="GO:0008168">
    <property type="term" value="F:methyltransferase activity"/>
    <property type="evidence" value="ECO:0007669"/>
    <property type="project" value="UniProtKB-KW"/>
</dbReference>
<evidence type="ECO:0000259" key="1">
    <source>
        <dbReference type="Pfam" id="PF08242"/>
    </source>
</evidence>
<dbReference type="Proteomes" id="UP001230156">
    <property type="component" value="Unassembled WGS sequence"/>
</dbReference>
<dbReference type="Gene3D" id="3.40.50.150">
    <property type="entry name" value="Vaccinia Virus protein VP39"/>
    <property type="match status" value="1"/>
</dbReference>
<evidence type="ECO:0000313" key="3">
    <source>
        <dbReference type="Proteomes" id="UP001230156"/>
    </source>
</evidence>
<keyword evidence="2" id="KW-0808">Transferase</keyword>
<dbReference type="InterPro" id="IPR013217">
    <property type="entry name" value="Methyltransf_12"/>
</dbReference>
<dbReference type="RefSeq" id="WP_379956843.1">
    <property type="nucleotide sequence ID" value="NZ_JAUYVI010000005.1"/>
</dbReference>
<gene>
    <name evidence="2" type="ORF">Q8A70_15820</name>
</gene>
<feature type="domain" description="Methyltransferase type 12" evidence="1">
    <location>
        <begin position="83"/>
        <end position="180"/>
    </location>
</feature>
<keyword evidence="2" id="KW-0489">Methyltransferase</keyword>
<name>A0ABU0YN75_9PROT</name>
<comment type="caution">
    <text evidence="2">The sequence shown here is derived from an EMBL/GenBank/DDBJ whole genome shotgun (WGS) entry which is preliminary data.</text>
</comment>
<accession>A0ABU0YN75</accession>
<dbReference type="GO" id="GO:0032259">
    <property type="term" value="P:methylation"/>
    <property type="evidence" value="ECO:0007669"/>
    <property type="project" value="UniProtKB-KW"/>
</dbReference>